<dbReference type="KEGG" id="acad:UA74_18735"/>
<dbReference type="Pfam" id="PF01370">
    <property type="entry name" value="Epimerase"/>
    <property type="match status" value="1"/>
</dbReference>
<dbReference type="RefSeq" id="WP_075765019.1">
    <property type="nucleotide sequence ID" value="NZ_CP016076.1"/>
</dbReference>
<dbReference type="InterPro" id="IPR036291">
    <property type="entry name" value="NAD(P)-bd_dom_sf"/>
</dbReference>
<evidence type="ECO:0000313" key="3">
    <source>
        <dbReference type="Proteomes" id="UP000185511"/>
    </source>
</evidence>
<dbReference type="InterPro" id="IPR001509">
    <property type="entry name" value="Epimerase_deHydtase"/>
</dbReference>
<organism evidence="2 3">
    <name type="scientific">Actinoalloteichus fjordicus</name>
    <dbReference type="NCBI Taxonomy" id="1612552"/>
    <lineage>
        <taxon>Bacteria</taxon>
        <taxon>Bacillati</taxon>
        <taxon>Actinomycetota</taxon>
        <taxon>Actinomycetes</taxon>
        <taxon>Pseudonocardiales</taxon>
        <taxon>Pseudonocardiaceae</taxon>
        <taxon>Actinoalloteichus</taxon>
    </lineage>
</organism>
<dbReference type="EMBL" id="CP016076">
    <property type="protein sequence ID" value="APU15775.1"/>
    <property type="molecule type" value="Genomic_DNA"/>
</dbReference>
<evidence type="ECO:0000313" key="2">
    <source>
        <dbReference type="EMBL" id="APU15775.1"/>
    </source>
</evidence>
<proteinExistence type="predicted"/>
<gene>
    <name evidence="2" type="ORF">UA74_18735</name>
</gene>
<dbReference type="AlphaFoldDB" id="A0AAC9LG84"/>
<accession>A0AAC9LG84</accession>
<name>A0AAC9LG84_9PSEU</name>
<sequence>MFTDETALETALSAPSAALVAEAAQWPGDLVVLGAGGKMGPTLCRMARRAADEAGRSDLRVHAVSRWSDAAVADRLRAAGVDPVVADLTLDADLTALPEAANVVFMVGAKFGSAAAPHHAWAVNAALPALIARRYADSAITAFSTGNVYPLVPVATGGCTEDDAPDPVGEYAMACLGRERVLEHAADTRGTRIAVLRLNYAVEPRYGVLADIARALTAGAPVDVTTSHVNVVWQRYANEVALRALTRASSPPLILNLTGPETASTRRIALGLAERLGVAAEFTGMEAPSALLNDAGRCHALFGYPDVALGTLLDWQAGWIAAGGTLWDKPTKFQRRDGRF</sequence>
<protein>
    <submittedName>
        <fullName evidence="2">dTDP-4-dehydrorhamnose reductase</fullName>
    </submittedName>
</protein>
<feature type="domain" description="NAD-dependent epimerase/dehydratase" evidence="1">
    <location>
        <begin position="31"/>
        <end position="213"/>
    </location>
</feature>
<evidence type="ECO:0000259" key="1">
    <source>
        <dbReference type="Pfam" id="PF01370"/>
    </source>
</evidence>
<dbReference type="SUPFAM" id="SSF51735">
    <property type="entry name" value="NAD(P)-binding Rossmann-fold domains"/>
    <property type="match status" value="1"/>
</dbReference>
<keyword evidence="3" id="KW-1185">Reference proteome</keyword>
<reference evidence="3" key="1">
    <citation type="submission" date="2016-06" db="EMBL/GenBank/DDBJ databases">
        <title>Complete genome sequence of Actinoalloteichus fjordicus DSM 46855 (=ADI127-17), type strain of the new species Actinoalloteichus fjordicus.</title>
        <authorList>
            <person name="Ruckert C."/>
            <person name="Nouioui I."/>
            <person name="Willmese J."/>
            <person name="van Wezel G."/>
            <person name="Klenk H.-P."/>
            <person name="Kalinowski J."/>
            <person name="Zotchev S.B."/>
        </authorList>
    </citation>
    <scope>NUCLEOTIDE SEQUENCE [LARGE SCALE GENOMIC DNA]</scope>
    <source>
        <strain evidence="3">ADI127-7</strain>
    </source>
</reference>
<dbReference type="Proteomes" id="UP000185511">
    <property type="component" value="Chromosome"/>
</dbReference>
<dbReference type="Gene3D" id="3.40.50.720">
    <property type="entry name" value="NAD(P)-binding Rossmann-like Domain"/>
    <property type="match status" value="1"/>
</dbReference>